<feature type="transmembrane region" description="Helical" evidence="5">
    <location>
        <begin position="105"/>
        <end position="126"/>
    </location>
</feature>
<feature type="transmembrane region" description="Helical" evidence="5">
    <location>
        <begin position="132"/>
        <end position="153"/>
    </location>
</feature>
<name>A0A533I2B3_PARDE</name>
<proteinExistence type="predicted"/>
<sequence>MTADDLIWLARLSFRNPGQAVRQLQALALPVSARWMALVISVVLSTVLMVVTIRIRPETVMPVLGEVANQPFAYAMLQLSFVAISAWLLTGMARAVGGRGDFGDVILVIAWIEFLLLIAQLLQLILLIVSPLLASLFGLASMIMITWVSVQLLRAVFGIANPLIVIMGLVAAFLLTAFLLSIIAAAFGLIPELPAEVSS</sequence>
<evidence type="ECO:0000256" key="5">
    <source>
        <dbReference type="SAM" id="Phobius"/>
    </source>
</evidence>
<dbReference type="AlphaFoldDB" id="A0A533I2B3"/>
<feature type="transmembrane region" description="Helical" evidence="5">
    <location>
        <begin position="35"/>
        <end position="53"/>
    </location>
</feature>
<feature type="transmembrane region" description="Helical" evidence="5">
    <location>
        <begin position="165"/>
        <end position="190"/>
    </location>
</feature>
<dbReference type="EMBL" id="VAFL01000010">
    <property type="protein sequence ID" value="TKW65786.1"/>
    <property type="molecule type" value="Genomic_DNA"/>
</dbReference>
<comment type="caution">
    <text evidence="7">The sequence shown here is derived from an EMBL/GenBank/DDBJ whole genome shotgun (WGS) entry which is preliminary data.</text>
</comment>
<comment type="subcellular location">
    <subcellularLocation>
        <location evidence="1">Membrane</location>
        <topology evidence="1">Multi-pass membrane protein</topology>
    </subcellularLocation>
</comment>
<dbReference type="GO" id="GO:0016020">
    <property type="term" value="C:membrane"/>
    <property type="evidence" value="ECO:0007669"/>
    <property type="project" value="UniProtKB-SubCell"/>
</dbReference>
<keyword evidence="3 5" id="KW-1133">Transmembrane helix</keyword>
<keyword evidence="4 5" id="KW-0472">Membrane</keyword>
<keyword evidence="2 5" id="KW-0812">Transmembrane</keyword>
<dbReference type="Proteomes" id="UP000315344">
    <property type="component" value="Unassembled WGS sequence"/>
</dbReference>
<evidence type="ECO:0000313" key="8">
    <source>
        <dbReference type="Proteomes" id="UP000315344"/>
    </source>
</evidence>
<evidence type="ECO:0000259" key="6">
    <source>
        <dbReference type="Pfam" id="PF04893"/>
    </source>
</evidence>
<feature type="transmembrane region" description="Helical" evidence="5">
    <location>
        <begin position="73"/>
        <end position="93"/>
    </location>
</feature>
<organism evidence="7 8">
    <name type="scientific">Paracoccus denitrificans</name>
    <dbReference type="NCBI Taxonomy" id="266"/>
    <lineage>
        <taxon>Bacteria</taxon>
        <taxon>Pseudomonadati</taxon>
        <taxon>Pseudomonadota</taxon>
        <taxon>Alphaproteobacteria</taxon>
        <taxon>Rhodobacterales</taxon>
        <taxon>Paracoccaceae</taxon>
        <taxon>Paracoccus</taxon>
    </lineage>
</organism>
<evidence type="ECO:0000313" key="7">
    <source>
        <dbReference type="EMBL" id="TKW65786.1"/>
    </source>
</evidence>
<evidence type="ECO:0000256" key="4">
    <source>
        <dbReference type="ARBA" id="ARBA00023136"/>
    </source>
</evidence>
<evidence type="ECO:0000256" key="3">
    <source>
        <dbReference type="ARBA" id="ARBA00022989"/>
    </source>
</evidence>
<gene>
    <name evidence="7" type="ORF">DI616_12970</name>
</gene>
<protein>
    <recommendedName>
        <fullName evidence="6">Yip1 domain-containing protein</fullName>
    </recommendedName>
</protein>
<dbReference type="InterPro" id="IPR006977">
    <property type="entry name" value="Yip1_dom"/>
</dbReference>
<accession>A0A533I2B3</accession>
<evidence type="ECO:0000256" key="1">
    <source>
        <dbReference type="ARBA" id="ARBA00004141"/>
    </source>
</evidence>
<reference evidence="7 8" key="1">
    <citation type="journal article" date="2017" name="Nat. Commun.">
        <title>In situ click chemistry generation of cyclooxygenase-2 inhibitors.</title>
        <authorList>
            <person name="Bhardwaj A."/>
            <person name="Kaur J."/>
            <person name="Wuest M."/>
            <person name="Wuest F."/>
        </authorList>
    </citation>
    <scope>NUCLEOTIDE SEQUENCE [LARGE SCALE GENOMIC DNA]</scope>
    <source>
        <strain evidence="7">S2_012_000_R3_94</strain>
    </source>
</reference>
<feature type="domain" description="Yip1" evidence="6">
    <location>
        <begin position="13"/>
        <end position="181"/>
    </location>
</feature>
<dbReference type="Pfam" id="PF04893">
    <property type="entry name" value="Yip1"/>
    <property type="match status" value="1"/>
</dbReference>
<evidence type="ECO:0000256" key="2">
    <source>
        <dbReference type="ARBA" id="ARBA00022692"/>
    </source>
</evidence>